<evidence type="ECO:0000313" key="14">
    <source>
        <dbReference type="EMBL" id="STY70552.1"/>
    </source>
</evidence>
<accession>A0A378NQC2</accession>
<evidence type="ECO:0000256" key="9">
    <source>
        <dbReference type="ARBA" id="ARBA00023146"/>
    </source>
</evidence>
<dbReference type="NCBIfam" id="TIGR00442">
    <property type="entry name" value="hisS"/>
    <property type="match status" value="1"/>
</dbReference>
<organism evidence="14 15">
    <name type="scientific">Megamonas hypermegale</name>
    <dbReference type="NCBI Taxonomy" id="158847"/>
    <lineage>
        <taxon>Bacteria</taxon>
        <taxon>Bacillati</taxon>
        <taxon>Bacillota</taxon>
        <taxon>Negativicutes</taxon>
        <taxon>Selenomonadales</taxon>
        <taxon>Selenomonadaceae</taxon>
        <taxon>Megamonas</taxon>
    </lineage>
</organism>
<dbReference type="InterPro" id="IPR006195">
    <property type="entry name" value="aa-tRNA-synth_II"/>
</dbReference>
<evidence type="ECO:0000313" key="15">
    <source>
        <dbReference type="Proteomes" id="UP000255234"/>
    </source>
</evidence>
<dbReference type="GeneID" id="62778019"/>
<keyword evidence="9 11" id="KW-0030">Aminoacyl-tRNA synthetase</keyword>
<dbReference type="Gene3D" id="3.40.50.800">
    <property type="entry name" value="Anticodon-binding domain"/>
    <property type="match status" value="1"/>
</dbReference>
<dbReference type="GO" id="GO:0004821">
    <property type="term" value="F:histidine-tRNA ligase activity"/>
    <property type="evidence" value="ECO:0007669"/>
    <property type="project" value="UniProtKB-UniRule"/>
</dbReference>
<evidence type="ECO:0000256" key="8">
    <source>
        <dbReference type="ARBA" id="ARBA00022917"/>
    </source>
</evidence>
<evidence type="ECO:0000256" key="12">
    <source>
        <dbReference type="PIRSR" id="PIRSR001549-1"/>
    </source>
</evidence>
<keyword evidence="6 11" id="KW-0547">Nucleotide-binding</keyword>
<dbReference type="InterPro" id="IPR033656">
    <property type="entry name" value="HisRS_anticodon"/>
</dbReference>
<feature type="binding site" evidence="12">
    <location>
        <position position="130"/>
    </location>
    <ligand>
        <name>L-histidine</name>
        <dbReference type="ChEBI" id="CHEBI:57595"/>
    </ligand>
</feature>
<comment type="subunit">
    <text evidence="3 11">Homodimer.</text>
</comment>
<dbReference type="PIRSF" id="PIRSF001549">
    <property type="entry name" value="His-tRNA_synth"/>
    <property type="match status" value="1"/>
</dbReference>
<keyword evidence="8 11" id="KW-0648">Protein biosynthesis</keyword>
<dbReference type="InterPro" id="IPR004154">
    <property type="entry name" value="Anticodon-bd"/>
</dbReference>
<dbReference type="SUPFAM" id="SSF52954">
    <property type="entry name" value="Class II aaRS ABD-related"/>
    <property type="match status" value="1"/>
</dbReference>
<feature type="binding site" evidence="12">
    <location>
        <begin position="261"/>
        <end position="262"/>
    </location>
    <ligand>
        <name>L-histidine</name>
        <dbReference type="ChEBI" id="CHEBI:57595"/>
    </ligand>
</feature>
<dbReference type="CDD" id="cd00773">
    <property type="entry name" value="HisRS-like_core"/>
    <property type="match status" value="1"/>
</dbReference>
<proteinExistence type="inferred from homology"/>
<evidence type="ECO:0000256" key="2">
    <source>
        <dbReference type="ARBA" id="ARBA00008226"/>
    </source>
</evidence>
<dbReference type="InterPro" id="IPR036621">
    <property type="entry name" value="Anticodon-bd_dom_sf"/>
</dbReference>
<feature type="binding site" evidence="12">
    <location>
        <position position="126"/>
    </location>
    <ligand>
        <name>L-histidine</name>
        <dbReference type="ChEBI" id="CHEBI:57595"/>
    </ligand>
</feature>
<feature type="binding site" evidence="12">
    <location>
        <begin position="81"/>
        <end position="83"/>
    </location>
    <ligand>
        <name>L-histidine</name>
        <dbReference type="ChEBI" id="CHEBI:57595"/>
    </ligand>
</feature>
<dbReference type="InterPro" id="IPR004516">
    <property type="entry name" value="HisRS/HisZ"/>
</dbReference>
<evidence type="ECO:0000256" key="11">
    <source>
        <dbReference type="HAMAP-Rule" id="MF_00127"/>
    </source>
</evidence>
<dbReference type="PROSITE" id="PS50862">
    <property type="entry name" value="AA_TRNA_LIGASE_II"/>
    <property type="match status" value="1"/>
</dbReference>
<evidence type="ECO:0000256" key="10">
    <source>
        <dbReference type="ARBA" id="ARBA00047639"/>
    </source>
</evidence>
<dbReference type="GO" id="GO:0005524">
    <property type="term" value="F:ATP binding"/>
    <property type="evidence" value="ECO:0007669"/>
    <property type="project" value="UniProtKB-UniRule"/>
</dbReference>
<evidence type="ECO:0000256" key="3">
    <source>
        <dbReference type="ARBA" id="ARBA00011738"/>
    </source>
</evidence>
<dbReference type="PANTHER" id="PTHR43707">
    <property type="entry name" value="HISTIDYL-TRNA SYNTHETASE"/>
    <property type="match status" value="1"/>
</dbReference>
<dbReference type="InterPro" id="IPR041715">
    <property type="entry name" value="HisRS-like_core"/>
</dbReference>
<comment type="similarity">
    <text evidence="2 11">Belongs to the class-II aminoacyl-tRNA synthetase family.</text>
</comment>
<reference evidence="14 15" key="1">
    <citation type="submission" date="2018-06" db="EMBL/GenBank/DDBJ databases">
        <authorList>
            <consortium name="Pathogen Informatics"/>
            <person name="Doyle S."/>
        </authorList>
    </citation>
    <scope>NUCLEOTIDE SEQUENCE [LARGE SCALE GENOMIC DNA]</scope>
    <source>
        <strain evidence="14 15">NCTC10571</strain>
    </source>
</reference>
<evidence type="ECO:0000256" key="6">
    <source>
        <dbReference type="ARBA" id="ARBA00022741"/>
    </source>
</evidence>
<feature type="domain" description="Aminoacyl-transfer RNA synthetases class-II family profile" evidence="13">
    <location>
        <begin position="23"/>
        <end position="314"/>
    </location>
</feature>
<dbReference type="GO" id="GO:0140096">
    <property type="term" value="F:catalytic activity, acting on a protein"/>
    <property type="evidence" value="ECO:0007669"/>
    <property type="project" value="UniProtKB-ARBA"/>
</dbReference>
<evidence type="ECO:0000256" key="7">
    <source>
        <dbReference type="ARBA" id="ARBA00022840"/>
    </source>
</evidence>
<dbReference type="PANTHER" id="PTHR43707:SF1">
    <property type="entry name" value="HISTIDINE--TRNA LIGASE, MITOCHONDRIAL-RELATED"/>
    <property type="match status" value="1"/>
</dbReference>
<dbReference type="GO" id="GO:0005737">
    <property type="term" value="C:cytoplasm"/>
    <property type="evidence" value="ECO:0007669"/>
    <property type="project" value="UniProtKB-SubCell"/>
</dbReference>
<dbReference type="InterPro" id="IPR045864">
    <property type="entry name" value="aa-tRNA-synth_II/BPL/LPL"/>
</dbReference>
<keyword evidence="5 11" id="KW-0436">Ligase</keyword>
<dbReference type="EMBL" id="UGPP01000001">
    <property type="protein sequence ID" value="STY70552.1"/>
    <property type="molecule type" value="Genomic_DNA"/>
</dbReference>
<keyword evidence="4 11" id="KW-0963">Cytoplasm</keyword>
<protein>
    <recommendedName>
        <fullName evidence="11">Histidine--tRNA ligase</fullName>
        <ecNumber evidence="11">6.1.1.21</ecNumber>
    </recommendedName>
    <alternativeName>
        <fullName evidence="11">Histidyl-tRNA synthetase</fullName>
        <shortName evidence="11">HisRS</shortName>
    </alternativeName>
</protein>
<feature type="binding site" evidence="12">
    <location>
        <position position="112"/>
    </location>
    <ligand>
        <name>L-histidine</name>
        <dbReference type="ChEBI" id="CHEBI:57595"/>
    </ligand>
</feature>
<dbReference type="STRING" id="1122216.GCA_000423385_01131"/>
<dbReference type="GO" id="GO:0006427">
    <property type="term" value="P:histidyl-tRNA aminoacylation"/>
    <property type="evidence" value="ECO:0007669"/>
    <property type="project" value="UniProtKB-UniRule"/>
</dbReference>
<dbReference type="CDD" id="cd00859">
    <property type="entry name" value="HisRS_anticodon"/>
    <property type="match status" value="1"/>
</dbReference>
<dbReference type="RefSeq" id="WP_008538586.1">
    <property type="nucleotide sequence ID" value="NZ_UGPP01000001.1"/>
</dbReference>
<dbReference type="Gene3D" id="3.30.930.10">
    <property type="entry name" value="Bira Bifunctional Protein, Domain 2"/>
    <property type="match status" value="1"/>
</dbReference>
<evidence type="ECO:0000256" key="5">
    <source>
        <dbReference type="ARBA" id="ARBA00022598"/>
    </source>
</evidence>
<gene>
    <name evidence="11 14" type="primary">hisS</name>
    <name evidence="14" type="ORF">NCTC10571_00691</name>
</gene>
<keyword evidence="7 11" id="KW-0067">ATP-binding</keyword>
<comment type="subcellular location">
    <subcellularLocation>
        <location evidence="1 11">Cytoplasm</location>
    </subcellularLocation>
</comment>
<evidence type="ECO:0000256" key="1">
    <source>
        <dbReference type="ARBA" id="ARBA00004496"/>
    </source>
</evidence>
<dbReference type="Pfam" id="PF13393">
    <property type="entry name" value="tRNA-synt_His"/>
    <property type="match status" value="1"/>
</dbReference>
<dbReference type="Pfam" id="PF03129">
    <property type="entry name" value="HGTP_anticodon"/>
    <property type="match status" value="1"/>
</dbReference>
<evidence type="ECO:0000256" key="4">
    <source>
        <dbReference type="ARBA" id="ARBA00022490"/>
    </source>
</evidence>
<dbReference type="Proteomes" id="UP000255234">
    <property type="component" value="Unassembled WGS sequence"/>
</dbReference>
<name>A0A378NQC2_9FIRM</name>
<dbReference type="InterPro" id="IPR015807">
    <property type="entry name" value="His-tRNA-ligase"/>
</dbReference>
<dbReference type="GO" id="GO:0016740">
    <property type="term" value="F:transferase activity"/>
    <property type="evidence" value="ECO:0007669"/>
    <property type="project" value="UniProtKB-ARBA"/>
</dbReference>
<feature type="binding site" evidence="12">
    <location>
        <position position="257"/>
    </location>
    <ligand>
        <name>L-histidine</name>
        <dbReference type="ChEBI" id="CHEBI:57595"/>
    </ligand>
</feature>
<dbReference type="FunFam" id="3.30.930.10:FF:000005">
    <property type="entry name" value="Histidine--tRNA ligase"/>
    <property type="match status" value="1"/>
</dbReference>
<dbReference type="EC" id="6.1.1.21" evidence="11"/>
<comment type="catalytic activity">
    <reaction evidence="10 11">
        <text>tRNA(His) + L-histidine + ATP = L-histidyl-tRNA(His) + AMP + diphosphate + H(+)</text>
        <dbReference type="Rhea" id="RHEA:17313"/>
        <dbReference type="Rhea" id="RHEA-COMP:9665"/>
        <dbReference type="Rhea" id="RHEA-COMP:9689"/>
        <dbReference type="ChEBI" id="CHEBI:15378"/>
        <dbReference type="ChEBI" id="CHEBI:30616"/>
        <dbReference type="ChEBI" id="CHEBI:33019"/>
        <dbReference type="ChEBI" id="CHEBI:57595"/>
        <dbReference type="ChEBI" id="CHEBI:78442"/>
        <dbReference type="ChEBI" id="CHEBI:78527"/>
        <dbReference type="ChEBI" id="CHEBI:456215"/>
        <dbReference type="EC" id="6.1.1.21"/>
    </reaction>
</comment>
<sequence>MLTKAPRGTKDILPDKVGNWLYLENLIRKLCGQYGYREIRTPIFEHTELFQRGIGETTDVVEKEMYTFTDRGNRSITLRPENTAAAVRSYLENKLYADTNLCKLFYIGSMFRYDRPQAGRYREFHQFGVEALGEANPAVDAEIISLAVQFLKDLGLKDIKLLLNSVGCPKCRPVYRQRLQEFFKPVIDEMCDDCKSRYDRNPMRLLDCKNEKCKELAQDAPAITDCLCDECNDHFHKVQEFLTAAGIEFELDPGLVRGLDYYTKTAFELKYVPLGAQSAVLGGGRYDGLIEECGGKSTPAVGFATGLERVLLALEMQNLLPETNYDTDVFIVALGDTVQAKAFEILANLRRGGFKAAMDFAGRSMKAQMKQANKANAKFTIILGEDELQANSVVLKNMNESTQETISIDELLNKLTTLTK</sequence>
<dbReference type="AlphaFoldDB" id="A0A378NQC2"/>
<dbReference type="SUPFAM" id="SSF55681">
    <property type="entry name" value="Class II aaRS and biotin synthetases"/>
    <property type="match status" value="1"/>
</dbReference>
<evidence type="ECO:0000259" key="13">
    <source>
        <dbReference type="PROSITE" id="PS50862"/>
    </source>
</evidence>
<dbReference type="HAMAP" id="MF_00127">
    <property type="entry name" value="His_tRNA_synth"/>
    <property type="match status" value="1"/>
</dbReference>